<dbReference type="InterPro" id="IPR000331">
    <property type="entry name" value="Rap/Ran_GAP_dom"/>
</dbReference>
<dbReference type="PROSITE" id="PS50085">
    <property type="entry name" value="RAPGAP"/>
    <property type="match status" value="1"/>
</dbReference>
<dbReference type="VEuPathDB" id="FungiDB:BD410DRAFT_763455"/>
<dbReference type="SUPFAM" id="SSF111347">
    <property type="entry name" value="Rap/Ran-GAP"/>
    <property type="match status" value="1"/>
</dbReference>
<feature type="compositionally biased region" description="Basic and acidic residues" evidence="2">
    <location>
        <begin position="1013"/>
        <end position="1046"/>
    </location>
</feature>
<accession>A0A4Y7QIP9</accession>
<dbReference type="OrthoDB" id="19311at2759"/>
<feature type="region of interest" description="Disordered" evidence="2">
    <location>
        <begin position="804"/>
        <end position="855"/>
    </location>
</feature>
<evidence type="ECO:0000256" key="2">
    <source>
        <dbReference type="SAM" id="MobiDB-lite"/>
    </source>
</evidence>
<feature type="region of interest" description="Disordered" evidence="2">
    <location>
        <begin position="1002"/>
        <end position="1086"/>
    </location>
</feature>
<feature type="region of interest" description="Disordered" evidence="2">
    <location>
        <begin position="252"/>
        <end position="287"/>
    </location>
</feature>
<evidence type="ECO:0000256" key="1">
    <source>
        <dbReference type="ARBA" id="ARBA00022468"/>
    </source>
</evidence>
<dbReference type="InterPro" id="IPR035974">
    <property type="entry name" value="Rap/Ran-GAP_sf"/>
</dbReference>
<dbReference type="STRING" id="50990.A0A4Y7QIP9"/>
<feature type="compositionally biased region" description="Low complexity" evidence="2">
    <location>
        <begin position="11"/>
        <end position="23"/>
    </location>
</feature>
<keyword evidence="5" id="KW-1185">Reference proteome</keyword>
<dbReference type="GO" id="GO:0051056">
    <property type="term" value="P:regulation of small GTPase mediated signal transduction"/>
    <property type="evidence" value="ECO:0007669"/>
    <property type="project" value="InterPro"/>
</dbReference>
<feature type="compositionally biased region" description="Low complexity" evidence="2">
    <location>
        <begin position="815"/>
        <end position="835"/>
    </location>
</feature>
<dbReference type="InterPro" id="IPR027107">
    <property type="entry name" value="Tuberin/Ral-act_asu"/>
</dbReference>
<dbReference type="Proteomes" id="UP000294933">
    <property type="component" value="Unassembled WGS sequence"/>
</dbReference>
<dbReference type="FunFam" id="3.40.50.11210:FF:000007">
    <property type="entry name" value="Tuberous sclerosis 2"/>
    <property type="match status" value="1"/>
</dbReference>
<evidence type="ECO:0000313" key="4">
    <source>
        <dbReference type="EMBL" id="TDL27131.1"/>
    </source>
</evidence>
<dbReference type="GO" id="GO:0005096">
    <property type="term" value="F:GTPase activator activity"/>
    <property type="evidence" value="ECO:0007669"/>
    <property type="project" value="UniProtKB-KW"/>
</dbReference>
<organism evidence="4 5">
    <name type="scientific">Rickenella mellea</name>
    <dbReference type="NCBI Taxonomy" id="50990"/>
    <lineage>
        <taxon>Eukaryota</taxon>
        <taxon>Fungi</taxon>
        <taxon>Dikarya</taxon>
        <taxon>Basidiomycota</taxon>
        <taxon>Agaricomycotina</taxon>
        <taxon>Agaricomycetes</taxon>
        <taxon>Hymenochaetales</taxon>
        <taxon>Rickenellaceae</taxon>
        <taxon>Rickenella</taxon>
    </lineage>
</organism>
<evidence type="ECO:0000313" key="5">
    <source>
        <dbReference type="Proteomes" id="UP000294933"/>
    </source>
</evidence>
<dbReference type="SUPFAM" id="SSF48371">
    <property type="entry name" value="ARM repeat"/>
    <property type="match status" value="1"/>
</dbReference>
<feature type="domain" description="Rap-GAP" evidence="3">
    <location>
        <begin position="1599"/>
        <end position="1833"/>
    </location>
</feature>
<dbReference type="Gene3D" id="3.40.50.11210">
    <property type="entry name" value="Rap/Ran-GAP"/>
    <property type="match status" value="1"/>
</dbReference>
<evidence type="ECO:0000259" key="3">
    <source>
        <dbReference type="PROSITE" id="PS50085"/>
    </source>
</evidence>
<dbReference type="InterPro" id="IPR018515">
    <property type="entry name" value="Tuberin-type_domain"/>
</dbReference>
<feature type="compositionally biased region" description="Polar residues" evidence="2">
    <location>
        <begin position="836"/>
        <end position="846"/>
    </location>
</feature>
<name>A0A4Y7QIP9_9AGAM</name>
<dbReference type="Pfam" id="PF02145">
    <property type="entry name" value="Rap_GAP"/>
    <property type="match status" value="1"/>
</dbReference>
<feature type="compositionally biased region" description="Polar residues" evidence="2">
    <location>
        <begin position="252"/>
        <end position="271"/>
    </location>
</feature>
<dbReference type="Pfam" id="PF03542">
    <property type="entry name" value="Tuberin"/>
    <property type="match status" value="1"/>
</dbReference>
<dbReference type="EMBL" id="ML170160">
    <property type="protein sequence ID" value="TDL27131.1"/>
    <property type="molecule type" value="Genomic_DNA"/>
</dbReference>
<keyword evidence="1" id="KW-0343">GTPase activation</keyword>
<dbReference type="InterPro" id="IPR016024">
    <property type="entry name" value="ARM-type_fold"/>
</dbReference>
<proteinExistence type="predicted"/>
<reference evidence="4 5" key="1">
    <citation type="submission" date="2018-06" db="EMBL/GenBank/DDBJ databases">
        <title>A transcriptomic atlas of mushroom development highlights an independent origin of complex multicellularity.</title>
        <authorList>
            <consortium name="DOE Joint Genome Institute"/>
            <person name="Krizsan K."/>
            <person name="Almasi E."/>
            <person name="Merenyi Z."/>
            <person name="Sahu N."/>
            <person name="Viragh M."/>
            <person name="Koszo T."/>
            <person name="Mondo S."/>
            <person name="Kiss B."/>
            <person name="Balint B."/>
            <person name="Kues U."/>
            <person name="Barry K."/>
            <person name="Hegedus J.C."/>
            <person name="Henrissat B."/>
            <person name="Johnson J."/>
            <person name="Lipzen A."/>
            <person name="Ohm R."/>
            <person name="Nagy I."/>
            <person name="Pangilinan J."/>
            <person name="Yan J."/>
            <person name="Xiong Y."/>
            <person name="Grigoriev I.V."/>
            <person name="Hibbett D.S."/>
            <person name="Nagy L.G."/>
        </authorList>
    </citation>
    <scope>NUCLEOTIDE SEQUENCE [LARGE SCALE GENOMIC DNA]</scope>
    <source>
        <strain evidence="4 5">SZMC22713</strain>
    </source>
</reference>
<protein>
    <recommendedName>
        <fullName evidence="3">Rap-GAP domain-containing protein</fullName>
    </recommendedName>
</protein>
<gene>
    <name evidence="4" type="ORF">BD410DRAFT_763455</name>
</gene>
<sequence length="1859" mass="205559">MSPQQQDAHGTTRPRARTTTATTSFGAFAWRRNKPDSSSMPATPAAPIQTQPIETIIQALMPPAVPSLTHARSLVVALSTQTSVPSAATLTPILASLCSERSPPALQAAGFDILAAYCLCGSGTFTTSDCLGFFEQFRPTSRIFIPEVWEPRFKALQALLSTSEEFLGTEKVFQDLTGYINSAFDGLLTNIIVPIPERTERERAVDALSDHLSAWISKPDISGRLSDEDITTLFDFYAGLFDRGIRIPSDSPQYNSVPPTPVRETNPSGMNSPMRHRRHPSSTSVITSPIITTPPRHILRHPAQIAASIYLRLLESQIERLPSSYLSTLLPLLFRILSQFMSPLPIISLPLAHRSPTTEAPAPLVEKTVTEAITSLLQGPYSTTCLILLKKSLLPFPDSSQSAETQVRIAVGAHRTLRHHIRGSLEDRLAMLFISRDAARSANHAGAPGSMALGEYVLERAQRAWKKDGNAPWDARKIGYLLSRAVKAWISWTPSEDAKGKDKEESAIVGKEKVLEEVAGLLKDVLQEMDDRAEDDYDDSYDENASAVGEILFELANYVRPLKNEDGSPLVIPLTRPRDAPSPILRILSTLLARDHHNAESTPATPSGRLAPPAPNYVALSPPLPIILLSIAEHLQDADTSKIPTMLAEQHHLAPTSPDWLDNWRTLFANSALFAPDRPQTRTAILSALQSVHAAIKDMPAYRRPLAELIFDFWVRIVQEENEGADGGVMWRVLGDEVVLRAFEGDDWEDGVPDLIHEQQKDVESVPKPGPLTIIRILDAMTGVASIVTCAPEEELRSAATIQMQSPDTVPPSPLVLGSSSFSSLPSSTTSPTLSRTQTDTSTYSSPVKDKEPSTTQMPIMSFFSSLASGSSRAQNNIAATVTTEEPQSATATTTPITTAAAERPAPPCASVSAVIALIDVFTQLAFSDRVVADNHASLALHVVDRLITLLRAVQTTKVRLAILQFLLRLRADRDHRLYFKADPAAHDQHVVTLAWQIERTREPSSMHAGGRSGDEQVRADDASFDEARRARPRHVFVDRDRDGGRRASRGRGSGSQPTPSRSRSRAPARVRGAPPAKPVTPPKPREPLWAVPDVVLFSTENADKVGQALLSYDPVGPDHKLVLSISSYLQAIIDILRAEKDWEILSYVLVHLPVQLANKHFWCGPKGREVMTELLAEVISGVLEGNIGRSIPQETWPGALKARDAQCLAYHTLTVLISYSTVFDMKWRHAIVEAFQAGLSEMPLTVKCCLHALSLCAFEMQQSMVKALPRILEKLSQIMSNPAMAAHILDFLCIVGSQRTLFANFTENDFKRVFGVALQYLQHHNRPETMADISFALSQHVRIVCYYLLYTWFLAVRLPDRPLHVSYIGRQLLLANEGRDEVDEPTEVCFDWLARYTYASADPRPADSLLTEIISLPPKKRLSSPEPAIHEKSWVVGFSIVTIRTLARAGWLEVVSRRASGTTKFLCKVENVPMVGLGEVDADLSSIPASLMMDRRLNMRSVSTPSSLMPPPDIPLGDGCDGVLLETCTPVDSEENPPPRPDPITGYVWSDSAPSQRRKHVDLDPSYFPLQLSAYPDILRNSPRGEPIRDVQALARQLRNLDRMPVIDTHKVGILYAAPGQSDEIEILRNTHGSPAYTRFLEGIGRLLKLRGQRDVYAGGLEPDVDGEYAYAWWDDIGQILYHTATLMPTQAHDERCNNKKSHIGNDYVRIVWNDSGLPYKFDTLTTEFQFVNIVIEPHSYGTIAAYSNNVHENEYFKVTVQRAEGMAEFTPIGDFKIVSAASLPLLVRQLSLLADWYASVFQHTVRDTEKTEFITNWRARFQAIKRFAATIPHVEHPVTPDAGIMAQEALRDFTAVY</sequence>
<dbReference type="GO" id="GO:0032007">
    <property type="term" value="P:negative regulation of TOR signaling"/>
    <property type="evidence" value="ECO:0007669"/>
    <property type="project" value="TreeGrafter"/>
</dbReference>
<dbReference type="GO" id="GO:0033596">
    <property type="term" value="C:TSC1-TSC2 complex"/>
    <property type="evidence" value="ECO:0007669"/>
    <property type="project" value="TreeGrafter"/>
</dbReference>
<dbReference type="PANTHER" id="PTHR10063">
    <property type="entry name" value="TUBERIN"/>
    <property type="match status" value="1"/>
</dbReference>
<dbReference type="PANTHER" id="PTHR10063:SF0">
    <property type="entry name" value="TUBERIN"/>
    <property type="match status" value="1"/>
</dbReference>
<feature type="region of interest" description="Disordered" evidence="2">
    <location>
        <begin position="1531"/>
        <end position="1552"/>
    </location>
</feature>
<feature type="region of interest" description="Disordered" evidence="2">
    <location>
        <begin position="1"/>
        <end position="45"/>
    </location>
</feature>
<dbReference type="GO" id="GO:0005634">
    <property type="term" value="C:nucleus"/>
    <property type="evidence" value="ECO:0007669"/>
    <property type="project" value="InterPro"/>
</dbReference>